<evidence type="ECO:0000256" key="1">
    <source>
        <dbReference type="SAM" id="SignalP"/>
    </source>
</evidence>
<organism evidence="2 3">
    <name type="scientific">Paraburkholderia monticola</name>
    <dbReference type="NCBI Taxonomy" id="1399968"/>
    <lineage>
        <taxon>Bacteria</taxon>
        <taxon>Pseudomonadati</taxon>
        <taxon>Pseudomonadota</taxon>
        <taxon>Betaproteobacteria</taxon>
        <taxon>Burkholderiales</taxon>
        <taxon>Burkholderiaceae</taxon>
        <taxon>Paraburkholderia</taxon>
    </lineage>
</organism>
<keyword evidence="3" id="KW-1185">Reference proteome</keyword>
<proteinExistence type="predicted"/>
<name>A0A149PDB7_9BURK</name>
<feature type="chain" id="PRO_5007551086" evidence="1">
    <location>
        <begin position="18"/>
        <end position="115"/>
    </location>
</feature>
<dbReference type="EMBL" id="LRBG01000038">
    <property type="protein sequence ID" value="KXU83037.1"/>
    <property type="molecule type" value="Genomic_DNA"/>
</dbReference>
<dbReference type="OrthoDB" id="9111172at2"/>
<dbReference type="Proteomes" id="UP000075613">
    <property type="component" value="Unassembled WGS sequence"/>
</dbReference>
<sequence>MRRLCAVFLLVPAFGFARPPGLPCKSWPVAMAEVTLQNAGLVKAGDFDESRTRATPVSFEKTGKDLYRQVFEIVLHSRAGREFHVITVNSASSVECSMSGVDVYLIERKFSGDAP</sequence>
<dbReference type="STRING" id="1399968.CI15_28385"/>
<feature type="signal peptide" evidence="1">
    <location>
        <begin position="1"/>
        <end position="17"/>
    </location>
</feature>
<comment type="caution">
    <text evidence="2">The sequence shown here is derived from an EMBL/GenBank/DDBJ whole genome shotgun (WGS) entry which is preliminary data.</text>
</comment>
<keyword evidence="1" id="KW-0732">Signal</keyword>
<evidence type="ECO:0000313" key="3">
    <source>
        <dbReference type="Proteomes" id="UP000075613"/>
    </source>
</evidence>
<protein>
    <submittedName>
        <fullName evidence="2">Uncharacterized protein</fullName>
    </submittedName>
</protein>
<reference evidence="2 3" key="1">
    <citation type="journal article" date="2015" name="Int. J. Syst. Evol. Microbiol.">
        <title>Burkholderia monticola sp. nov., isolated from mountain soil.</title>
        <authorList>
            <person name="Baek I."/>
            <person name="Seo B."/>
            <person name="Lee I."/>
            <person name="Yi H."/>
            <person name="Chun J."/>
        </authorList>
    </citation>
    <scope>NUCLEOTIDE SEQUENCE [LARGE SCALE GENOMIC DNA]</scope>
    <source>
        <strain evidence="2 3">JC2948</strain>
    </source>
</reference>
<gene>
    <name evidence="2" type="ORF">CI15_28385</name>
</gene>
<dbReference type="AlphaFoldDB" id="A0A149PDB7"/>
<evidence type="ECO:0000313" key="2">
    <source>
        <dbReference type="EMBL" id="KXU83037.1"/>
    </source>
</evidence>
<accession>A0A149PDB7</accession>